<keyword evidence="2" id="KW-0489">Methyltransferase</keyword>
<dbReference type="Proteomes" id="UP000800036">
    <property type="component" value="Unassembled WGS sequence"/>
</dbReference>
<dbReference type="GO" id="GO:0008168">
    <property type="term" value="F:methyltransferase activity"/>
    <property type="evidence" value="ECO:0007669"/>
    <property type="project" value="UniProtKB-KW"/>
</dbReference>
<dbReference type="InterPro" id="IPR051419">
    <property type="entry name" value="Lys/N-term_MeTrsfase_sf"/>
</dbReference>
<dbReference type="GO" id="GO:0032259">
    <property type="term" value="P:methylation"/>
    <property type="evidence" value="ECO:0007669"/>
    <property type="project" value="UniProtKB-KW"/>
</dbReference>
<accession>A0A6A5VCZ1</accession>
<evidence type="ECO:0000256" key="1">
    <source>
        <dbReference type="ARBA" id="ARBA00008361"/>
    </source>
</evidence>
<dbReference type="AlphaFoldDB" id="A0A6A5VCZ1"/>
<keyword evidence="3" id="KW-0808">Transferase</keyword>
<comment type="similarity">
    <text evidence="1">Belongs to the methyltransferase superfamily.</text>
</comment>
<reference evidence="4" key="1">
    <citation type="journal article" date="2020" name="Stud. Mycol.">
        <title>101 Dothideomycetes genomes: a test case for predicting lifestyles and emergence of pathogens.</title>
        <authorList>
            <person name="Haridas S."/>
            <person name="Albert R."/>
            <person name="Binder M."/>
            <person name="Bloem J."/>
            <person name="Labutti K."/>
            <person name="Salamov A."/>
            <person name="Andreopoulos B."/>
            <person name="Baker S."/>
            <person name="Barry K."/>
            <person name="Bills G."/>
            <person name="Bluhm B."/>
            <person name="Cannon C."/>
            <person name="Castanera R."/>
            <person name="Culley D."/>
            <person name="Daum C."/>
            <person name="Ezra D."/>
            <person name="Gonzalez J."/>
            <person name="Henrissat B."/>
            <person name="Kuo A."/>
            <person name="Liang C."/>
            <person name="Lipzen A."/>
            <person name="Lutzoni F."/>
            <person name="Magnuson J."/>
            <person name="Mondo S."/>
            <person name="Nolan M."/>
            <person name="Ohm R."/>
            <person name="Pangilinan J."/>
            <person name="Park H.-J."/>
            <person name="Ramirez L."/>
            <person name="Alfaro M."/>
            <person name="Sun H."/>
            <person name="Tritt A."/>
            <person name="Yoshinaga Y."/>
            <person name="Zwiers L.-H."/>
            <person name="Turgeon B."/>
            <person name="Goodwin S."/>
            <person name="Spatafora J."/>
            <person name="Crous P."/>
            <person name="Grigoriev I."/>
        </authorList>
    </citation>
    <scope>NUCLEOTIDE SEQUENCE</scope>
    <source>
        <strain evidence="4">CBS 107.79</strain>
    </source>
</reference>
<evidence type="ECO:0000313" key="5">
    <source>
        <dbReference type="Proteomes" id="UP000800036"/>
    </source>
</evidence>
<dbReference type="EMBL" id="ML976672">
    <property type="protein sequence ID" value="KAF1974961.1"/>
    <property type="molecule type" value="Genomic_DNA"/>
</dbReference>
<proteinExistence type="inferred from homology"/>
<dbReference type="PANTHER" id="PTHR12176:SF84">
    <property type="entry name" value="METHYLTRANSFERASE DOMAIN-CONTAINING PROTEIN"/>
    <property type="match status" value="1"/>
</dbReference>
<evidence type="ECO:0000256" key="2">
    <source>
        <dbReference type="ARBA" id="ARBA00022603"/>
    </source>
</evidence>
<dbReference type="PANTHER" id="PTHR12176">
    <property type="entry name" value="SAM-DEPENDENT METHYLTRANSFERASE SUPERFAMILY PROTEIN"/>
    <property type="match status" value="1"/>
</dbReference>
<dbReference type="InterPro" id="IPR029063">
    <property type="entry name" value="SAM-dependent_MTases_sf"/>
</dbReference>
<evidence type="ECO:0000313" key="4">
    <source>
        <dbReference type="EMBL" id="KAF1974961.1"/>
    </source>
</evidence>
<evidence type="ECO:0008006" key="6">
    <source>
        <dbReference type="Google" id="ProtNLM"/>
    </source>
</evidence>
<keyword evidence="5" id="KW-1185">Reference proteome</keyword>
<dbReference type="SUPFAM" id="SSF53335">
    <property type="entry name" value="S-adenosyl-L-methionine-dependent methyltransferases"/>
    <property type="match status" value="1"/>
</dbReference>
<dbReference type="Gene3D" id="3.40.50.150">
    <property type="entry name" value="Vaccinia Virus protein VP39"/>
    <property type="match status" value="1"/>
</dbReference>
<gene>
    <name evidence="4" type="ORF">BU23DRAFT_459887</name>
</gene>
<sequence>MPSAPPSFGSQEYWNKRFTANSHPFEWLEAPNVLDPYIVDALRGSRGPDPQLLHIGCGTSLLSYHMRAHVEKPGQIHNVDYSDVASDVGRKREAEIFNADALVEEKSQNSDACTPSYMRWSTADLLDHSSILKACEPSSYSVIVDKSTSDSIACSDDIYVPLPYHVVTSIEDFSNTVLTQSSEPLHPLHILAVHLALATKPGGRWISLSYSTDRYPFLKSPLTEPTPETSQTAMNSASLPLQGTNQDGFPDPSTLWRLVGKYEIEPQAPSKSSPGHGITHRPKVLHWIYVLERTDVPLFVRT</sequence>
<dbReference type="OrthoDB" id="411785at2759"/>
<organism evidence="4 5">
    <name type="scientific">Bimuria novae-zelandiae CBS 107.79</name>
    <dbReference type="NCBI Taxonomy" id="1447943"/>
    <lineage>
        <taxon>Eukaryota</taxon>
        <taxon>Fungi</taxon>
        <taxon>Dikarya</taxon>
        <taxon>Ascomycota</taxon>
        <taxon>Pezizomycotina</taxon>
        <taxon>Dothideomycetes</taxon>
        <taxon>Pleosporomycetidae</taxon>
        <taxon>Pleosporales</taxon>
        <taxon>Massarineae</taxon>
        <taxon>Didymosphaeriaceae</taxon>
        <taxon>Bimuria</taxon>
    </lineage>
</organism>
<evidence type="ECO:0000256" key="3">
    <source>
        <dbReference type="ARBA" id="ARBA00022679"/>
    </source>
</evidence>
<name>A0A6A5VCZ1_9PLEO</name>
<protein>
    <recommendedName>
        <fullName evidence="6">Methyltransferase domain-containing protein</fullName>
    </recommendedName>
</protein>